<evidence type="ECO:0000256" key="1">
    <source>
        <dbReference type="ARBA" id="ARBA00001120"/>
    </source>
</evidence>
<comment type="function">
    <text evidence="14">Catalyzes the ATP- as well as the pyrophosphate-dependent phosphorylation of a specific serine residue in HPr, a phosphocarrier protein of the phosphoenolpyruvate-dependent sugar phosphotransferase system (PTS). HprK/P also catalyzes the pyrophosphate-producing, inorganic phosphate-dependent dephosphorylation (phosphorolysis) of seryl-phosphorylated HPr (P-Ser-HPr). The two antagonistic activities of HprK/P are regulated by several intracellular metabolites, which change their concentration in response to the absence or presence of rapidly metabolisable carbon sources (glucose, fructose, etc.) in the growth medium. Therefore, by controlling the phosphorylation state of HPr, HPrK/P is a sensor enzyme that plays a major role in the regulation of carbon metabolism and sugar transport: it mediates carbon catabolite repression (CCR), and regulates PTS-catalyzed carbohydrate uptake and inducer exclusion.</text>
</comment>
<comment type="catalytic activity">
    <reaction evidence="1 14">
        <text>[HPr protein]-L-serine + ATP = [HPr protein]-O-phospho-L-serine + ADP + H(+)</text>
        <dbReference type="Rhea" id="RHEA:46600"/>
        <dbReference type="Rhea" id="RHEA-COMP:11602"/>
        <dbReference type="Rhea" id="RHEA-COMP:11603"/>
        <dbReference type="ChEBI" id="CHEBI:15378"/>
        <dbReference type="ChEBI" id="CHEBI:29999"/>
        <dbReference type="ChEBI" id="CHEBI:30616"/>
        <dbReference type="ChEBI" id="CHEBI:83421"/>
        <dbReference type="ChEBI" id="CHEBI:456216"/>
    </reaction>
</comment>
<dbReference type="InterPro" id="IPR028979">
    <property type="entry name" value="Ser_kin/Pase_Hpr-like_N_sf"/>
</dbReference>
<dbReference type="GO" id="GO:0005524">
    <property type="term" value="F:ATP binding"/>
    <property type="evidence" value="ECO:0007669"/>
    <property type="project" value="UniProtKB-UniRule"/>
</dbReference>
<dbReference type="eggNOG" id="COG1493">
    <property type="taxonomic scope" value="Bacteria"/>
</dbReference>
<evidence type="ECO:0000256" key="7">
    <source>
        <dbReference type="ARBA" id="ARBA00022741"/>
    </source>
</evidence>
<accession>E4S830</accession>
<dbReference type="EMBL" id="CP002326">
    <property type="protein sequence ID" value="ADQ39878.1"/>
    <property type="molecule type" value="Genomic_DNA"/>
</dbReference>
<dbReference type="GO" id="GO:0000287">
    <property type="term" value="F:magnesium ion binding"/>
    <property type="evidence" value="ECO:0007669"/>
    <property type="project" value="UniProtKB-UniRule"/>
</dbReference>
<dbReference type="InterPro" id="IPR011104">
    <property type="entry name" value="Hpr_kin/Pase_C"/>
</dbReference>
<evidence type="ECO:0000256" key="6">
    <source>
        <dbReference type="ARBA" id="ARBA00022723"/>
    </source>
</evidence>
<dbReference type="EC" id="2.7.4.-" evidence="14"/>
<feature type="region of interest" description="Important for the catalytic mechanism of both phosphorylation and dephosphorylation" evidence="14">
    <location>
        <begin position="212"/>
        <end position="221"/>
    </location>
</feature>
<evidence type="ECO:0000256" key="8">
    <source>
        <dbReference type="ARBA" id="ARBA00022777"/>
    </source>
</evidence>
<dbReference type="SUPFAM" id="SSF53795">
    <property type="entry name" value="PEP carboxykinase-like"/>
    <property type="match status" value="1"/>
</dbReference>
<feature type="active site" evidence="14">
    <location>
        <position position="149"/>
    </location>
</feature>
<keyword evidence="12 14" id="KW-0119">Carbohydrate metabolism</keyword>
<comment type="catalytic activity">
    <reaction evidence="13 14">
        <text>[HPr protein]-O-phospho-L-serine + phosphate + H(+) = [HPr protein]-L-serine + diphosphate</text>
        <dbReference type="Rhea" id="RHEA:46604"/>
        <dbReference type="Rhea" id="RHEA-COMP:11602"/>
        <dbReference type="Rhea" id="RHEA-COMP:11603"/>
        <dbReference type="ChEBI" id="CHEBI:15378"/>
        <dbReference type="ChEBI" id="CHEBI:29999"/>
        <dbReference type="ChEBI" id="CHEBI:33019"/>
        <dbReference type="ChEBI" id="CHEBI:43474"/>
        <dbReference type="ChEBI" id="CHEBI:83421"/>
    </reaction>
</comment>
<evidence type="ECO:0000256" key="12">
    <source>
        <dbReference type="ARBA" id="ARBA00023277"/>
    </source>
</evidence>
<feature type="domain" description="HPr(Ser) kinase/phosphorylase N-terminal" evidence="15">
    <location>
        <begin position="15"/>
        <end position="138"/>
    </location>
</feature>
<evidence type="ECO:0000256" key="14">
    <source>
        <dbReference type="HAMAP-Rule" id="MF_01249"/>
    </source>
</evidence>
<evidence type="ECO:0000256" key="11">
    <source>
        <dbReference type="ARBA" id="ARBA00023268"/>
    </source>
</evidence>
<evidence type="ECO:0000256" key="3">
    <source>
        <dbReference type="ARBA" id="ARBA00006883"/>
    </source>
</evidence>
<feature type="active site" description="Proton acceptor; for phosphorylation activity. Proton donor; for dephosphorylation activity" evidence="14">
    <location>
        <position position="188"/>
    </location>
</feature>
<dbReference type="InterPro" id="IPR003755">
    <property type="entry name" value="HPr(Ser)_kin/Pase"/>
</dbReference>
<feature type="domain" description="HPr kinase/phosphorylase C-terminal" evidence="16">
    <location>
        <begin position="141"/>
        <end position="309"/>
    </location>
</feature>
<dbReference type="PANTHER" id="PTHR30305">
    <property type="entry name" value="PROTEIN YJDM-RELATED"/>
    <property type="match status" value="1"/>
</dbReference>
<reference key="1">
    <citation type="submission" date="2010-11" db="EMBL/GenBank/DDBJ databases">
        <title>Complete sequence of chromosome of Caldicellulosiruptor kristjanssonii 177R1B.</title>
        <authorList>
            <consortium name="US DOE Joint Genome Institute"/>
            <person name="Lucas S."/>
            <person name="Copeland A."/>
            <person name="Lapidus A."/>
            <person name="Cheng J.-F."/>
            <person name="Bruce D."/>
            <person name="Goodwin L."/>
            <person name="Pitluck S."/>
            <person name="Davenport K."/>
            <person name="Detter J.C."/>
            <person name="Han C."/>
            <person name="Tapia R."/>
            <person name="Land M."/>
            <person name="Hauser L."/>
            <person name="Jeffries C."/>
            <person name="Kyrpides N."/>
            <person name="Ivanova N."/>
            <person name="Mikhailova N."/>
            <person name="Blumer-Schuette S.E."/>
            <person name="Kelly R.M."/>
            <person name="Woyke T."/>
        </authorList>
    </citation>
    <scope>NUCLEOTIDE SEQUENCE</scope>
    <source>
        <strain>177R1B</strain>
    </source>
</reference>
<feature type="active site" evidence="14">
    <location>
        <position position="170"/>
    </location>
</feature>
<name>E4S830_CALA7</name>
<dbReference type="InterPro" id="IPR027417">
    <property type="entry name" value="P-loop_NTPase"/>
</dbReference>
<keyword evidence="5 14" id="KW-0808">Transferase</keyword>
<feature type="binding site" evidence="14">
    <location>
        <position position="171"/>
    </location>
    <ligand>
        <name>Mg(2+)</name>
        <dbReference type="ChEBI" id="CHEBI:18420"/>
    </ligand>
</feature>
<evidence type="ECO:0000256" key="13">
    <source>
        <dbReference type="ARBA" id="ARBA00047657"/>
    </source>
</evidence>
<evidence type="ECO:0000259" key="15">
    <source>
        <dbReference type="Pfam" id="PF02603"/>
    </source>
</evidence>
<dbReference type="Proteomes" id="UP000009256">
    <property type="component" value="Chromosome"/>
</dbReference>
<sequence length="322" mass="36668">MTQKERCGYKLFYTTVGKIIKELNLECLTEISGIEERKIKDMNLNRPALQLMGFFEYFDEQRVQIIGISEMAYLKTMTPSQRRNAIERLFQRNIPCVIITSNQEPFEEFLEFSKKYGVPLLRTQEVTTRFMTNLSTFLTHELAPRITRHGTLVNVYGEGVLMLGESGVGKSETALELVKRGHILVADDAVEIRKVSEKTLVGEAPEIIRHLIEIRGIGILDVKNLFGVGCVKESERIDLVIQLETWKQGKEYERLGLHDQYIEILGIKVPTVVIPVRPGRNLAIIVEVAAMNNRQKKMGYNAAKALTERLQKQMSRKGNGAE</sequence>
<evidence type="ECO:0000259" key="16">
    <source>
        <dbReference type="Pfam" id="PF07475"/>
    </source>
</evidence>
<gene>
    <name evidence="14" type="primary">hprK</name>
    <name evidence="17" type="ordered locus">Calkr_0317</name>
</gene>
<keyword evidence="8 14" id="KW-0418">Kinase</keyword>
<keyword evidence="4 14" id="KW-0723">Serine/threonine-protein kinase</keyword>
<protein>
    <recommendedName>
        <fullName evidence="14">HPr kinase/phosphorylase</fullName>
        <shortName evidence="14">HPrK/P</shortName>
        <ecNumber evidence="14">2.7.11.-</ecNumber>
        <ecNumber evidence="14">2.7.4.-</ecNumber>
    </recommendedName>
    <alternativeName>
        <fullName evidence="14">HPr(Ser) kinase/phosphorylase</fullName>
    </alternativeName>
</protein>
<comment type="cofactor">
    <cofactor evidence="2 14">
        <name>Mg(2+)</name>
        <dbReference type="ChEBI" id="CHEBI:18420"/>
    </cofactor>
</comment>
<evidence type="ECO:0000313" key="18">
    <source>
        <dbReference type="Proteomes" id="UP000009256"/>
    </source>
</evidence>
<comment type="similarity">
    <text evidence="3 14">Belongs to the HPrK/P family.</text>
</comment>
<keyword evidence="10 14" id="KW-0460">Magnesium</keyword>
<dbReference type="EC" id="2.7.11.-" evidence="14"/>
<comment type="miscellaneous">
    <text evidence="14">Both phosphorylation and phosphorolysis are carried out by the same active site and suggest a common mechanism for both reactions.</text>
</comment>
<dbReference type="HAMAP" id="MF_01249">
    <property type="entry name" value="HPr_kinase"/>
    <property type="match status" value="1"/>
</dbReference>
<reference evidence="17 18" key="2">
    <citation type="journal article" date="2011" name="J. Bacteriol.">
        <title>Complete genome sequences for the anaerobic, extremely thermophilic plant biomass-degrading bacteria Caldicellulosiruptor hydrothermalis, Caldicellulosiruptor kristjanssonii, Caldicellulosiruptor kronotskyensis, Caldicellulosiruptor owensenis, and Caldicellulosiruptor lactoaceticus.</title>
        <authorList>
            <person name="Blumer-Schuette S.E."/>
            <person name="Ozdemir I."/>
            <person name="Mistry D."/>
            <person name="Lucas S."/>
            <person name="Lapidus A."/>
            <person name="Cheng J.F."/>
            <person name="Goodwin L.A."/>
            <person name="Pitluck S."/>
            <person name="Land M.L."/>
            <person name="Hauser L.J."/>
            <person name="Woyke T."/>
            <person name="Mikhailova N."/>
            <person name="Pati A."/>
            <person name="Kyrpides N.C."/>
            <person name="Ivanova N."/>
            <person name="Detter J.C."/>
            <person name="Walston-Davenport K."/>
            <person name="Han S."/>
            <person name="Adams M.W."/>
            <person name="Kelly R.M."/>
        </authorList>
    </citation>
    <scope>NUCLEOTIDE SEQUENCE [LARGE SCALE GENOMIC DNA]</scope>
    <source>
        <strain evidence="18">ATCC 700853 / DSM 12137 / I77R1B</strain>
    </source>
</reference>
<dbReference type="NCBIfam" id="TIGR00679">
    <property type="entry name" value="hpr-ser"/>
    <property type="match status" value="1"/>
</dbReference>
<comment type="domain">
    <text evidence="14">The Walker A ATP-binding motif also binds Pi and PPi.</text>
</comment>
<dbReference type="CDD" id="cd01918">
    <property type="entry name" value="HprK_C"/>
    <property type="match status" value="1"/>
</dbReference>
<keyword evidence="7 14" id="KW-0547">Nucleotide-binding</keyword>
<feature type="region of interest" description="Important for the catalytic mechanism of dephosphorylation" evidence="14">
    <location>
        <begin position="275"/>
        <end position="280"/>
    </location>
</feature>
<feature type="binding site" evidence="14">
    <location>
        <position position="213"/>
    </location>
    <ligand>
        <name>Mg(2+)</name>
        <dbReference type="ChEBI" id="CHEBI:18420"/>
    </ligand>
</feature>
<organism evidence="17 18">
    <name type="scientific">Caldicellulosiruptor acetigenus (strain ATCC 700853 / DSM 12137 / I77R1B)</name>
    <name type="common">Caldicellulosiruptor kristjanssonii</name>
    <dbReference type="NCBI Taxonomy" id="632335"/>
    <lineage>
        <taxon>Bacteria</taxon>
        <taxon>Bacillati</taxon>
        <taxon>Bacillota</taxon>
        <taxon>Bacillota incertae sedis</taxon>
        <taxon>Caldicellulosiruptorales</taxon>
        <taxon>Caldicellulosiruptoraceae</taxon>
        <taxon>Caldicellulosiruptor</taxon>
    </lineage>
</organism>
<dbReference type="Pfam" id="PF07475">
    <property type="entry name" value="Hpr_kinase_C"/>
    <property type="match status" value="1"/>
</dbReference>
<dbReference type="GO" id="GO:0004712">
    <property type="term" value="F:protein serine/threonine/tyrosine kinase activity"/>
    <property type="evidence" value="ECO:0007669"/>
    <property type="project" value="UniProtKB-UniRule"/>
</dbReference>
<evidence type="ECO:0000256" key="5">
    <source>
        <dbReference type="ARBA" id="ARBA00022679"/>
    </source>
</evidence>
<comment type="subunit">
    <text evidence="14">Homohexamer.</text>
</comment>
<feature type="active site" evidence="14">
    <location>
        <position position="254"/>
    </location>
</feature>
<evidence type="ECO:0000313" key="17">
    <source>
        <dbReference type="EMBL" id="ADQ39878.1"/>
    </source>
</evidence>
<dbReference type="Pfam" id="PF02603">
    <property type="entry name" value="Hpr_kinase_N"/>
    <property type="match status" value="1"/>
</dbReference>
<dbReference type="SUPFAM" id="SSF75138">
    <property type="entry name" value="HprK N-terminal domain-like"/>
    <property type="match status" value="1"/>
</dbReference>
<dbReference type="KEGG" id="cki:Calkr_0317"/>
<dbReference type="GO" id="GO:0000155">
    <property type="term" value="F:phosphorelay sensor kinase activity"/>
    <property type="evidence" value="ECO:0007669"/>
    <property type="project" value="InterPro"/>
</dbReference>
<dbReference type="STRING" id="632335.Calkr_0317"/>
<dbReference type="InterPro" id="IPR011126">
    <property type="entry name" value="Hpr_kin/Pase_Hpr_N"/>
</dbReference>
<dbReference type="GO" id="GO:0004674">
    <property type="term" value="F:protein serine/threonine kinase activity"/>
    <property type="evidence" value="ECO:0007669"/>
    <property type="project" value="UniProtKB-KW"/>
</dbReference>
<proteinExistence type="inferred from homology"/>
<evidence type="ECO:0000256" key="4">
    <source>
        <dbReference type="ARBA" id="ARBA00022527"/>
    </source>
</evidence>
<keyword evidence="9 14" id="KW-0067">ATP-binding</keyword>
<dbReference type="AlphaFoldDB" id="E4S830"/>
<keyword evidence="18" id="KW-1185">Reference proteome</keyword>
<dbReference type="GO" id="GO:0006109">
    <property type="term" value="P:regulation of carbohydrate metabolic process"/>
    <property type="evidence" value="ECO:0007669"/>
    <property type="project" value="UniProtKB-UniRule"/>
</dbReference>
<dbReference type="FunFam" id="3.40.50.300:FF:000174">
    <property type="entry name" value="HPr kinase/phosphorylase"/>
    <property type="match status" value="1"/>
</dbReference>
<feature type="binding site" evidence="14">
    <location>
        <begin position="164"/>
        <end position="171"/>
    </location>
    <ligand>
        <name>ATP</name>
        <dbReference type="ChEBI" id="CHEBI:30616"/>
    </ligand>
</feature>
<dbReference type="Gene3D" id="3.40.1390.20">
    <property type="entry name" value="HprK N-terminal domain-like"/>
    <property type="match status" value="1"/>
</dbReference>
<keyword evidence="11 14" id="KW-0511">Multifunctional enzyme</keyword>
<keyword evidence="6 14" id="KW-0479">Metal-binding</keyword>
<evidence type="ECO:0000256" key="2">
    <source>
        <dbReference type="ARBA" id="ARBA00001946"/>
    </source>
</evidence>
<dbReference type="Gene3D" id="3.40.50.300">
    <property type="entry name" value="P-loop containing nucleotide triphosphate hydrolases"/>
    <property type="match status" value="1"/>
</dbReference>
<evidence type="ECO:0000256" key="9">
    <source>
        <dbReference type="ARBA" id="ARBA00022840"/>
    </source>
</evidence>
<evidence type="ECO:0000256" key="10">
    <source>
        <dbReference type="ARBA" id="ARBA00022842"/>
    </source>
</evidence>
<dbReference type="HOGENOM" id="CLU_052030_0_1_9"/>
<dbReference type="PANTHER" id="PTHR30305:SF1">
    <property type="entry name" value="HPR KINASE_PHOSPHORYLASE"/>
    <property type="match status" value="1"/>
</dbReference>